<dbReference type="AlphaFoldDB" id="A0A7Y9GQU6"/>
<feature type="transmembrane region" description="Helical" evidence="1">
    <location>
        <begin position="140"/>
        <end position="162"/>
    </location>
</feature>
<name>A0A7Y9GQU6_9MICO</name>
<dbReference type="EMBL" id="JACCBV010000001">
    <property type="protein sequence ID" value="NYE20924.1"/>
    <property type="molecule type" value="Genomic_DNA"/>
</dbReference>
<keyword evidence="3" id="KW-1185">Reference proteome</keyword>
<evidence type="ECO:0000256" key="1">
    <source>
        <dbReference type="SAM" id="Phobius"/>
    </source>
</evidence>
<keyword evidence="1" id="KW-0472">Membrane</keyword>
<keyword evidence="1" id="KW-0812">Transmembrane</keyword>
<evidence type="ECO:0000313" key="3">
    <source>
        <dbReference type="Proteomes" id="UP000576969"/>
    </source>
</evidence>
<accession>A0A7Y9GQU6</accession>
<sequence length="388" mass="42432">MSAADPSRRRGVIRQFLAYYVRAGFAWAVPAAVLVGFLRFDGDVRMIVGGTALVTIVTAVAALVAFRRRMAAAEYVPPRNGRASTSALPPAAVTTPDDLERRRGRSLMGWAVLIGAGVVLSATVWWLVVNAERADPAVAVAVLIAAGAGGIAWLVFANQFVWTRPLLARNARLAAEHPQALVLSAYFGFFDTISAGLVLRDVCGAECGRWRARVPMLSTLVVDHAGIAVWRGGRRPHAQYTVPWSSIGEVTSDYVEVDTGAGDSLRLGIHIDLRLREGDELLGWLGISFLPTRSSLRAPYPFRDRAVIEAVAHAIDERRPGREDLFRGMTMDEVRAALDDPEEFDDDEHREAFLDEVRAWVASREGTVPRGAEWLAMLLAPRRESLSP</sequence>
<feature type="transmembrane region" description="Helical" evidence="1">
    <location>
        <begin position="20"/>
        <end position="40"/>
    </location>
</feature>
<proteinExistence type="predicted"/>
<evidence type="ECO:0000313" key="2">
    <source>
        <dbReference type="EMBL" id="NYE20924.1"/>
    </source>
</evidence>
<dbReference type="Proteomes" id="UP000576969">
    <property type="component" value="Unassembled WGS sequence"/>
</dbReference>
<dbReference type="RefSeq" id="WP_179491213.1">
    <property type="nucleotide sequence ID" value="NZ_JACCBV010000001.1"/>
</dbReference>
<keyword evidence="1" id="KW-1133">Transmembrane helix</keyword>
<gene>
    <name evidence="2" type="ORF">BJ991_002952</name>
</gene>
<comment type="caution">
    <text evidence="2">The sequence shown here is derived from an EMBL/GenBank/DDBJ whole genome shotgun (WGS) entry which is preliminary data.</text>
</comment>
<organism evidence="2 3">
    <name type="scientific">Microbacterium immunditiarum</name>
    <dbReference type="NCBI Taxonomy" id="337480"/>
    <lineage>
        <taxon>Bacteria</taxon>
        <taxon>Bacillati</taxon>
        <taxon>Actinomycetota</taxon>
        <taxon>Actinomycetes</taxon>
        <taxon>Micrococcales</taxon>
        <taxon>Microbacteriaceae</taxon>
        <taxon>Microbacterium</taxon>
    </lineage>
</organism>
<reference evidence="2 3" key="1">
    <citation type="submission" date="2020-07" db="EMBL/GenBank/DDBJ databases">
        <title>Sequencing the genomes of 1000 actinobacteria strains.</title>
        <authorList>
            <person name="Klenk H.-P."/>
        </authorList>
    </citation>
    <scope>NUCLEOTIDE SEQUENCE [LARGE SCALE GENOMIC DNA]</scope>
    <source>
        <strain evidence="2 3">DSM 24662</strain>
    </source>
</reference>
<feature type="transmembrane region" description="Helical" evidence="1">
    <location>
        <begin position="46"/>
        <end position="66"/>
    </location>
</feature>
<feature type="transmembrane region" description="Helical" evidence="1">
    <location>
        <begin position="107"/>
        <end position="128"/>
    </location>
</feature>
<protein>
    <submittedName>
        <fullName evidence="2">Transposase InsO family protein</fullName>
    </submittedName>
</protein>